<feature type="signal peptide" evidence="2">
    <location>
        <begin position="1"/>
        <end position="17"/>
    </location>
</feature>
<accession>A0ABY3GZK1</accession>
<evidence type="ECO:0000313" key="4">
    <source>
        <dbReference type="Proteomes" id="UP000318052"/>
    </source>
</evidence>
<gene>
    <name evidence="3" type="ORF">FRZ02_02920</name>
</gene>
<comment type="caution">
    <text evidence="3">The sequence shown here is derived from an EMBL/GenBank/DDBJ whole genome shotgun (WGS) entry which is preliminary data.</text>
</comment>
<reference evidence="4" key="1">
    <citation type="journal article" date="2019" name="Microbiol. Resour. Announc.">
        <title>Draft Genomic Sequences of Streptomyces misionensis and Streptomyces albidoflavus, bacteria applied for phytopathogen biocontrol.</title>
        <authorList>
            <person name="Pylro V."/>
            <person name="Dias A."/>
            <person name="Andreote F."/>
            <person name="Varani A."/>
            <person name="Andreote C."/>
            <person name="Bernardo E."/>
            <person name="Martins T."/>
        </authorList>
    </citation>
    <scope>NUCLEOTIDE SEQUENCE [LARGE SCALE GENOMIC DNA]</scope>
    <source>
        <strain evidence="4">77</strain>
    </source>
</reference>
<dbReference type="RefSeq" id="WP_143067295.1">
    <property type="nucleotide sequence ID" value="NZ_VOGX01000018.1"/>
</dbReference>
<dbReference type="Proteomes" id="UP000318052">
    <property type="component" value="Unassembled WGS sequence"/>
</dbReference>
<proteinExistence type="predicted"/>
<evidence type="ECO:0000313" key="3">
    <source>
        <dbReference type="EMBL" id="TWV25700.1"/>
    </source>
</evidence>
<name>A0ABY3GZK1_9ACTN</name>
<feature type="region of interest" description="Disordered" evidence="1">
    <location>
        <begin position="31"/>
        <end position="55"/>
    </location>
</feature>
<keyword evidence="2" id="KW-0732">Signal</keyword>
<protein>
    <recommendedName>
        <fullName evidence="5">Secreted protein</fullName>
    </recommendedName>
</protein>
<evidence type="ECO:0000256" key="1">
    <source>
        <dbReference type="SAM" id="MobiDB-lite"/>
    </source>
</evidence>
<dbReference type="EMBL" id="VOGX01000018">
    <property type="protein sequence ID" value="TWV25700.1"/>
    <property type="molecule type" value="Genomic_DNA"/>
</dbReference>
<evidence type="ECO:0000256" key="2">
    <source>
        <dbReference type="SAM" id="SignalP"/>
    </source>
</evidence>
<sequence length="446" mass="48608">MAIASAITLLLPAAASAATTSAQENAAQEVKATQSDVQRQPKGMPSDYEVLPEKGGYSQTSNCTEVRGNLDSLAKAGQDRAVCVEWGSPKESSKTKILGPRDNGSVWCYGQKENLVYATRTELCSVRTAHLLVLEVPTGRVLGNAYGVIEQEIETQNGKPEFFEYLNFTLVDTDMATAGMTVSLTPVCSLDTSCKQSVDPWDKPRPVVEGRSVDGTISRLWTGDQGNKSFLLSYKMHVTIPAGSGTWDWGVDGGPGDGQYLVRCDNEVGATKGCMVPAFRPTFEVDRKYKEARQFIGMVQASMSSHPGWEGHGEPLHRESVQSEVDKNRAIVCDSTFSKWPSTPDPAQCDEFPFARTKESGRRMGVTSGASCQQYFVTSQTIEGQVYLSLLWYGYTNGEMPPADAKCARASMPKNQNEGVGGDLGRKTIQWRLLENDAYWVDAGNG</sequence>
<evidence type="ECO:0008006" key="5">
    <source>
        <dbReference type="Google" id="ProtNLM"/>
    </source>
</evidence>
<keyword evidence="4" id="KW-1185">Reference proteome</keyword>
<feature type="chain" id="PRO_5047547460" description="Secreted protein" evidence="2">
    <location>
        <begin position="18"/>
        <end position="446"/>
    </location>
</feature>
<organism evidence="3 4">
    <name type="scientific">Streptomyces albidoflavus</name>
    <dbReference type="NCBI Taxonomy" id="1886"/>
    <lineage>
        <taxon>Bacteria</taxon>
        <taxon>Bacillati</taxon>
        <taxon>Actinomycetota</taxon>
        <taxon>Actinomycetes</taxon>
        <taxon>Kitasatosporales</taxon>
        <taxon>Streptomycetaceae</taxon>
        <taxon>Streptomyces</taxon>
        <taxon>Streptomyces albidoflavus group</taxon>
    </lineage>
</organism>